<reference evidence="2 3" key="1">
    <citation type="journal article" date="2019" name="Sci. Rep.">
        <title>Orb-weaving spider Araneus ventricosus genome elucidates the spidroin gene catalogue.</title>
        <authorList>
            <person name="Kono N."/>
            <person name="Nakamura H."/>
            <person name="Ohtoshi R."/>
            <person name="Moran D.A.P."/>
            <person name="Shinohara A."/>
            <person name="Yoshida Y."/>
            <person name="Fujiwara M."/>
            <person name="Mori M."/>
            <person name="Tomita M."/>
            <person name="Arakawa K."/>
        </authorList>
    </citation>
    <scope>NUCLEOTIDE SEQUENCE [LARGE SCALE GENOMIC DNA]</scope>
</reference>
<comment type="caution">
    <text evidence="2">The sequence shown here is derived from an EMBL/GenBank/DDBJ whole genome shotgun (WGS) entry which is preliminary data.</text>
</comment>
<feature type="region of interest" description="Disordered" evidence="1">
    <location>
        <begin position="39"/>
        <end position="78"/>
    </location>
</feature>
<dbReference type="Proteomes" id="UP000499080">
    <property type="component" value="Unassembled WGS sequence"/>
</dbReference>
<evidence type="ECO:0000256" key="1">
    <source>
        <dbReference type="SAM" id="MobiDB-lite"/>
    </source>
</evidence>
<keyword evidence="3" id="KW-1185">Reference proteome</keyword>
<evidence type="ECO:0000313" key="3">
    <source>
        <dbReference type="Proteomes" id="UP000499080"/>
    </source>
</evidence>
<dbReference type="AlphaFoldDB" id="A0A4Y2GRY6"/>
<protein>
    <submittedName>
        <fullName evidence="2">Uncharacterized protein</fullName>
    </submittedName>
</protein>
<organism evidence="2 3">
    <name type="scientific">Araneus ventricosus</name>
    <name type="common">Orbweaver spider</name>
    <name type="synonym">Epeira ventricosa</name>
    <dbReference type="NCBI Taxonomy" id="182803"/>
    <lineage>
        <taxon>Eukaryota</taxon>
        <taxon>Metazoa</taxon>
        <taxon>Ecdysozoa</taxon>
        <taxon>Arthropoda</taxon>
        <taxon>Chelicerata</taxon>
        <taxon>Arachnida</taxon>
        <taxon>Araneae</taxon>
        <taxon>Araneomorphae</taxon>
        <taxon>Entelegynae</taxon>
        <taxon>Araneoidea</taxon>
        <taxon>Araneidae</taxon>
        <taxon>Araneus</taxon>
    </lineage>
</organism>
<dbReference type="EMBL" id="BGPR01001550">
    <property type="protein sequence ID" value="GBM56510.1"/>
    <property type="molecule type" value="Genomic_DNA"/>
</dbReference>
<sequence length="78" mass="8726">MMSTIGQLREGKAVLSSIKGTAERQSEFRFILSRTPQKFQNDKTSMNKIILSEKNLPKEANKRNGKVDEPPHPGPSSN</sequence>
<proteinExistence type="predicted"/>
<feature type="compositionally biased region" description="Basic and acidic residues" evidence="1">
    <location>
        <begin position="55"/>
        <end position="71"/>
    </location>
</feature>
<accession>A0A4Y2GRY6</accession>
<evidence type="ECO:0000313" key="2">
    <source>
        <dbReference type="EMBL" id="GBM56510.1"/>
    </source>
</evidence>
<gene>
    <name evidence="2" type="ORF">AVEN_140584_1</name>
</gene>
<name>A0A4Y2GRY6_ARAVE</name>